<evidence type="ECO:0000313" key="1">
    <source>
        <dbReference type="EMBL" id="MBW77433.1"/>
    </source>
</evidence>
<proteinExistence type="predicted"/>
<protein>
    <submittedName>
        <fullName evidence="1">Putative secreted protein</fullName>
    </submittedName>
</protein>
<dbReference type="EMBL" id="GGFL01013255">
    <property type="protein sequence ID" value="MBW77433.1"/>
    <property type="molecule type" value="Transcribed_RNA"/>
</dbReference>
<name>A0A2M4DIR0_ANODA</name>
<dbReference type="AlphaFoldDB" id="A0A2M4DIR0"/>
<accession>A0A2M4DIR0</accession>
<sequence>MVAWYVLSKLSYINLVISDVLPTLCSPRKTSLNFRSGFPKSPDDDIVLGMRWWAVHFLSLSLLSWNTIQTTHVRTHARPCTHTRTRTETHSRTLGTGWVVGEL</sequence>
<reference evidence="1" key="1">
    <citation type="submission" date="2018-01" db="EMBL/GenBank/DDBJ databases">
        <title>An insight into the sialome of Amazonian anophelines.</title>
        <authorList>
            <person name="Ribeiro J.M."/>
            <person name="Scarpassa V."/>
            <person name="Calvo E."/>
        </authorList>
    </citation>
    <scope>NUCLEOTIDE SEQUENCE</scope>
</reference>
<organism evidence="1">
    <name type="scientific">Anopheles darlingi</name>
    <name type="common">Mosquito</name>
    <dbReference type="NCBI Taxonomy" id="43151"/>
    <lineage>
        <taxon>Eukaryota</taxon>
        <taxon>Metazoa</taxon>
        <taxon>Ecdysozoa</taxon>
        <taxon>Arthropoda</taxon>
        <taxon>Hexapoda</taxon>
        <taxon>Insecta</taxon>
        <taxon>Pterygota</taxon>
        <taxon>Neoptera</taxon>
        <taxon>Endopterygota</taxon>
        <taxon>Diptera</taxon>
        <taxon>Nematocera</taxon>
        <taxon>Culicoidea</taxon>
        <taxon>Culicidae</taxon>
        <taxon>Anophelinae</taxon>
        <taxon>Anopheles</taxon>
    </lineage>
</organism>